<dbReference type="InterPro" id="IPR036640">
    <property type="entry name" value="ABC1_TM_sf"/>
</dbReference>
<dbReference type="SUPFAM" id="SSF52540">
    <property type="entry name" value="P-loop containing nucleoside triphosphate hydrolases"/>
    <property type="match status" value="1"/>
</dbReference>
<comment type="caution">
    <text evidence="11">The sequence shown here is derived from an EMBL/GenBank/DDBJ whole genome shotgun (WGS) entry which is preliminary data.</text>
</comment>
<evidence type="ECO:0000256" key="8">
    <source>
        <dbReference type="SAM" id="Phobius"/>
    </source>
</evidence>
<evidence type="ECO:0000256" key="1">
    <source>
        <dbReference type="ARBA" id="ARBA00004141"/>
    </source>
</evidence>
<keyword evidence="3 8" id="KW-0812">Transmembrane</keyword>
<proteinExistence type="predicted"/>
<feature type="domain" description="ABC transmembrane type-1" evidence="10">
    <location>
        <begin position="37"/>
        <end position="318"/>
    </location>
</feature>
<dbReference type="GO" id="GO:0016887">
    <property type="term" value="F:ATP hydrolysis activity"/>
    <property type="evidence" value="ECO:0007669"/>
    <property type="project" value="InterPro"/>
</dbReference>
<evidence type="ECO:0000256" key="6">
    <source>
        <dbReference type="ARBA" id="ARBA00022989"/>
    </source>
</evidence>
<dbReference type="InterPro" id="IPR003439">
    <property type="entry name" value="ABC_transporter-like_ATP-bd"/>
</dbReference>
<sequence>MGMFLGLQAEEYDKIYKDRVLLKRILTYFKPYRQLMILVILIMTISSITNAFVPILVSVIITNLETNRNIVVLFFLVDIILILNLLSWVFNYVTTRFSSQVIANVVLDLRRDAGVAVMNHDLSFFDRNPIGKIVSRVNTDSRDFGQTVELSLQVMSALLVIAFLLIIMSLINLVLTLITLITFPLFFALALSIRKVARSKTLLGQRALASVNAYTKESFSGIQIAKTFRQEKKLFKKFNEVNDTSYHVNLRRAFIITGIFPILGIIQGAVLTLVVFYGGNSLIGNAISVGDLSLYIQGLSYLFFPLLTLASFWPAFQTGMAASERIFALIDTLPLVIQNNNVKPPKLQGEIEFKNLTFRYEESKEIFDNFNLKIKPGESLAIVGHTGAGKSSLAKLIARFYEFQEGDILVDGISIRNYDLKEFRKQIGIIPQTPFLWADTVENNIKYSNKMATREKIYEALDSTSGSDWIDDLSKGLLTKTGERGSLISMGQRQLIVFARVLLENPSILILDEATASVDPFTETRIQDALQQTIKGRTSIIIAHRLWTVRHVDRIVVLDHGKIVEEGNHDELIAKGGTYAELYNTYFRHQSLEYIEKLKERI</sequence>
<evidence type="ECO:0000256" key="7">
    <source>
        <dbReference type="ARBA" id="ARBA00023136"/>
    </source>
</evidence>
<feature type="transmembrane region" description="Helical" evidence="8">
    <location>
        <begin position="298"/>
        <end position="316"/>
    </location>
</feature>
<dbReference type="InterPro" id="IPR011527">
    <property type="entry name" value="ABC1_TM_dom"/>
</dbReference>
<dbReference type="EMBL" id="LAZR01003827">
    <property type="protein sequence ID" value="KKN14331.1"/>
    <property type="molecule type" value="Genomic_DNA"/>
</dbReference>
<evidence type="ECO:0000256" key="2">
    <source>
        <dbReference type="ARBA" id="ARBA00022448"/>
    </source>
</evidence>
<dbReference type="InterPro" id="IPR027417">
    <property type="entry name" value="P-loop_NTPase"/>
</dbReference>
<dbReference type="GO" id="GO:0005524">
    <property type="term" value="F:ATP binding"/>
    <property type="evidence" value="ECO:0007669"/>
    <property type="project" value="UniProtKB-KW"/>
</dbReference>
<dbReference type="SMART" id="SM00382">
    <property type="entry name" value="AAA"/>
    <property type="match status" value="1"/>
</dbReference>
<evidence type="ECO:0000259" key="10">
    <source>
        <dbReference type="PROSITE" id="PS50929"/>
    </source>
</evidence>
<dbReference type="SUPFAM" id="SSF90123">
    <property type="entry name" value="ABC transporter transmembrane region"/>
    <property type="match status" value="1"/>
</dbReference>
<dbReference type="GO" id="GO:0016020">
    <property type="term" value="C:membrane"/>
    <property type="evidence" value="ECO:0007669"/>
    <property type="project" value="UniProtKB-SubCell"/>
</dbReference>
<dbReference type="PANTHER" id="PTHR43394:SF1">
    <property type="entry name" value="ATP-BINDING CASSETTE SUB-FAMILY B MEMBER 10, MITOCHONDRIAL"/>
    <property type="match status" value="1"/>
</dbReference>
<reference evidence="11" key="1">
    <citation type="journal article" date="2015" name="Nature">
        <title>Complex archaea that bridge the gap between prokaryotes and eukaryotes.</title>
        <authorList>
            <person name="Spang A."/>
            <person name="Saw J.H."/>
            <person name="Jorgensen S.L."/>
            <person name="Zaremba-Niedzwiedzka K."/>
            <person name="Martijn J."/>
            <person name="Lind A.E."/>
            <person name="van Eijk R."/>
            <person name="Schleper C."/>
            <person name="Guy L."/>
            <person name="Ettema T.J."/>
        </authorList>
    </citation>
    <scope>NUCLEOTIDE SEQUENCE</scope>
</reference>
<dbReference type="GO" id="GO:0015421">
    <property type="term" value="F:ABC-type oligopeptide transporter activity"/>
    <property type="evidence" value="ECO:0007669"/>
    <property type="project" value="TreeGrafter"/>
</dbReference>
<dbReference type="GO" id="GO:0005737">
    <property type="term" value="C:cytoplasm"/>
    <property type="evidence" value="ECO:0007669"/>
    <property type="project" value="UniProtKB-ARBA"/>
</dbReference>
<feature type="transmembrane region" description="Helical" evidence="8">
    <location>
        <begin position="35"/>
        <end position="64"/>
    </location>
</feature>
<dbReference type="PANTHER" id="PTHR43394">
    <property type="entry name" value="ATP-DEPENDENT PERMEASE MDL1, MITOCHONDRIAL"/>
    <property type="match status" value="1"/>
</dbReference>
<dbReference type="InterPro" id="IPR039421">
    <property type="entry name" value="Type_1_exporter"/>
</dbReference>
<protein>
    <recommendedName>
        <fullName evidence="12">ABC transporter ATP-binding protein</fullName>
    </recommendedName>
</protein>
<keyword evidence="4" id="KW-0547">Nucleotide-binding</keyword>
<dbReference type="PROSITE" id="PS50893">
    <property type="entry name" value="ABC_TRANSPORTER_2"/>
    <property type="match status" value="1"/>
</dbReference>
<gene>
    <name evidence="11" type="ORF">LCGC14_0997160</name>
</gene>
<evidence type="ECO:0000313" key="11">
    <source>
        <dbReference type="EMBL" id="KKN14331.1"/>
    </source>
</evidence>
<keyword evidence="2" id="KW-0813">Transport</keyword>
<dbReference type="InterPro" id="IPR003593">
    <property type="entry name" value="AAA+_ATPase"/>
</dbReference>
<name>A0A0F9QML9_9ZZZZ</name>
<dbReference type="Gene3D" id="3.40.50.300">
    <property type="entry name" value="P-loop containing nucleotide triphosphate hydrolases"/>
    <property type="match status" value="1"/>
</dbReference>
<feature type="transmembrane region" description="Helical" evidence="8">
    <location>
        <begin position="253"/>
        <end position="278"/>
    </location>
</feature>
<evidence type="ECO:0000256" key="3">
    <source>
        <dbReference type="ARBA" id="ARBA00022692"/>
    </source>
</evidence>
<dbReference type="FunFam" id="3.40.50.300:FF:000604">
    <property type="entry name" value="ABC transporter B family member 28"/>
    <property type="match status" value="1"/>
</dbReference>
<evidence type="ECO:0000256" key="4">
    <source>
        <dbReference type="ARBA" id="ARBA00022741"/>
    </source>
</evidence>
<keyword evidence="6 8" id="KW-1133">Transmembrane helix</keyword>
<organism evidence="11">
    <name type="scientific">marine sediment metagenome</name>
    <dbReference type="NCBI Taxonomy" id="412755"/>
    <lineage>
        <taxon>unclassified sequences</taxon>
        <taxon>metagenomes</taxon>
        <taxon>ecological metagenomes</taxon>
    </lineage>
</organism>
<feature type="transmembrane region" description="Helical" evidence="8">
    <location>
        <begin position="70"/>
        <end position="90"/>
    </location>
</feature>
<comment type="subcellular location">
    <subcellularLocation>
        <location evidence="1">Membrane</location>
        <topology evidence="1">Multi-pass membrane protein</topology>
    </subcellularLocation>
</comment>
<dbReference type="Pfam" id="PF00664">
    <property type="entry name" value="ABC_membrane"/>
    <property type="match status" value="1"/>
</dbReference>
<evidence type="ECO:0000259" key="9">
    <source>
        <dbReference type="PROSITE" id="PS50893"/>
    </source>
</evidence>
<dbReference type="Gene3D" id="1.20.1560.10">
    <property type="entry name" value="ABC transporter type 1, transmembrane domain"/>
    <property type="match status" value="1"/>
</dbReference>
<feature type="transmembrane region" description="Helical" evidence="8">
    <location>
        <begin position="174"/>
        <end position="193"/>
    </location>
</feature>
<dbReference type="PROSITE" id="PS50929">
    <property type="entry name" value="ABC_TM1F"/>
    <property type="match status" value="1"/>
</dbReference>
<keyword evidence="5" id="KW-0067">ATP-binding</keyword>
<evidence type="ECO:0008006" key="12">
    <source>
        <dbReference type="Google" id="ProtNLM"/>
    </source>
</evidence>
<accession>A0A0F9QML9</accession>
<keyword evidence="7 8" id="KW-0472">Membrane</keyword>
<feature type="domain" description="ABC transporter" evidence="9">
    <location>
        <begin position="351"/>
        <end position="585"/>
    </location>
</feature>
<dbReference type="AlphaFoldDB" id="A0A0F9QML9"/>
<evidence type="ECO:0000256" key="5">
    <source>
        <dbReference type="ARBA" id="ARBA00022840"/>
    </source>
</evidence>
<dbReference type="Pfam" id="PF00005">
    <property type="entry name" value="ABC_tran"/>
    <property type="match status" value="1"/>
</dbReference>